<sequence>MAKKAKSVLFSSSSPKSLLSSLSTFTSLPASPLNQTSSQSMMEETVEAAESIIKKWDPNSPSYTKIISLFSHSRKEAKEFIRCVRDLRRAMHFLVSQHSQSSKLVLAQKLMQIGMSRLEKEFFQILSSNRDQLDPESVSGQSSISSNSEFDDVMQSDDDEDEDDELKKAGESITQVEKASALVMSDLKVIAETMISCGYGKECIKSYKLIRKSIVDEGLHLLGIEKCKISRFNRTDWGVLEPMIKNWIKAAKIGVTTLFRGEKLLCDHVFSASSTIRESCFYEIANEAGINLFRLPELVANKERKPPPERIFKLMDLYTAISDLWPEIELIFHFDSVAAVKTLALSSLKKLKGSIHTCLTEFESTIQKDSSKAVVAGGGIHKLTRTTMSFISSLSEYSSVLSEILAEHPLKRNTRLLESYFTAPILEDEHNNHVISVHLAWLILVFLCKLDIKAESYGDVSLSYLFLVNNIQFVVDTVRSSHLKNLLGDDWLIKHDAKLRSYAANYETAAWANVFLSLPEKTNVTLSPEEAKTRFKRFHAAFEEAYMKQSSCVITDVKLRDELKVSIAKKLVPEYREFYEKYLPTLRQERNIEMLVRFKPDNLENYLSDLFHGTPILSCSSSSSSCISLGCMQIFVNSLGGKTVTIEVESSHNVFSEMKREIIRDRLNR</sequence>
<dbReference type="PANTHER" id="PTHR12542">
    <property type="entry name" value="EXOCYST COMPLEX PROTEIN EXO70"/>
    <property type="match status" value="1"/>
</dbReference>
<protein>
    <recommendedName>
        <fullName evidence="3">Exocyst subunit Exo70 family protein</fullName>
    </recommendedName>
</protein>
<proteinExistence type="inferred from homology"/>
<dbReference type="InterPro" id="IPR004140">
    <property type="entry name" value="Exo70"/>
</dbReference>
<evidence type="ECO:0000256" key="1">
    <source>
        <dbReference type="ARBA" id="ARBA00006756"/>
    </source>
</evidence>
<evidence type="ECO:0000313" key="6">
    <source>
        <dbReference type="EMBL" id="ESQ52617.1"/>
    </source>
</evidence>
<dbReference type="GO" id="GO:0000145">
    <property type="term" value="C:exocyst"/>
    <property type="evidence" value="ECO:0007669"/>
    <property type="project" value="InterPro"/>
</dbReference>
<dbReference type="Proteomes" id="UP000030689">
    <property type="component" value="Unassembled WGS sequence"/>
</dbReference>
<feature type="region of interest" description="Disordered" evidence="4">
    <location>
        <begin position="132"/>
        <end position="167"/>
    </location>
</feature>
<dbReference type="FunFam" id="1.20.1280.170:FF:000003">
    <property type="entry name" value="Exocyst subunit Exo70 family protein"/>
    <property type="match status" value="1"/>
</dbReference>
<dbReference type="InterPro" id="IPR016159">
    <property type="entry name" value="Cullin_repeat-like_dom_sf"/>
</dbReference>
<evidence type="ECO:0000259" key="5">
    <source>
        <dbReference type="Pfam" id="PF03081"/>
    </source>
</evidence>
<comment type="similarity">
    <text evidence="1 3">Belongs to the EXO70 family.</text>
</comment>
<evidence type="ECO:0000256" key="4">
    <source>
        <dbReference type="SAM" id="MobiDB-lite"/>
    </source>
</evidence>
<organism evidence="6 7">
    <name type="scientific">Eutrema salsugineum</name>
    <name type="common">Saltwater cress</name>
    <name type="synonym">Sisymbrium salsugineum</name>
    <dbReference type="NCBI Taxonomy" id="72664"/>
    <lineage>
        <taxon>Eukaryota</taxon>
        <taxon>Viridiplantae</taxon>
        <taxon>Streptophyta</taxon>
        <taxon>Embryophyta</taxon>
        <taxon>Tracheophyta</taxon>
        <taxon>Spermatophyta</taxon>
        <taxon>Magnoliopsida</taxon>
        <taxon>eudicotyledons</taxon>
        <taxon>Gunneridae</taxon>
        <taxon>Pentapetalae</taxon>
        <taxon>rosids</taxon>
        <taxon>malvids</taxon>
        <taxon>Brassicales</taxon>
        <taxon>Brassicaceae</taxon>
        <taxon>Eutremeae</taxon>
        <taxon>Eutrema</taxon>
    </lineage>
</organism>
<dbReference type="SUPFAM" id="SSF74788">
    <property type="entry name" value="Cullin repeat-like"/>
    <property type="match status" value="1"/>
</dbReference>
<dbReference type="Pfam" id="PF20669">
    <property type="entry name" value="Exo70_N"/>
    <property type="match status" value="1"/>
</dbReference>
<dbReference type="KEGG" id="eus:EUTSA_v10017849mg"/>
<evidence type="ECO:0000256" key="3">
    <source>
        <dbReference type="RuleBase" id="RU365026"/>
    </source>
</evidence>
<keyword evidence="3" id="KW-0268">Exocytosis</keyword>
<reference evidence="6 7" key="1">
    <citation type="journal article" date="2013" name="Front. Plant Sci.">
        <title>The Reference Genome of the Halophytic Plant Eutrema salsugineum.</title>
        <authorList>
            <person name="Yang R."/>
            <person name="Jarvis D.E."/>
            <person name="Chen H."/>
            <person name="Beilstein M.A."/>
            <person name="Grimwood J."/>
            <person name="Jenkins J."/>
            <person name="Shu S."/>
            <person name="Prochnik S."/>
            <person name="Xin M."/>
            <person name="Ma C."/>
            <person name="Schmutz J."/>
            <person name="Wing R.A."/>
            <person name="Mitchell-Olds T."/>
            <person name="Schumaker K.S."/>
            <person name="Wang X."/>
        </authorList>
    </citation>
    <scope>NUCLEOTIDE SEQUENCE [LARGE SCALE GENOMIC DNA]</scope>
</reference>
<keyword evidence="2 3" id="KW-0813">Transport</keyword>
<evidence type="ECO:0000256" key="2">
    <source>
        <dbReference type="ARBA" id="ARBA00022448"/>
    </source>
</evidence>
<dbReference type="Pfam" id="PF03081">
    <property type="entry name" value="Exo70_C"/>
    <property type="match status" value="1"/>
</dbReference>
<dbReference type="GO" id="GO:0015031">
    <property type="term" value="P:protein transport"/>
    <property type="evidence" value="ECO:0007669"/>
    <property type="project" value="UniProtKB-KW"/>
</dbReference>
<dbReference type="InterPro" id="IPR046364">
    <property type="entry name" value="Exo70_C"/>
</dbReference>
<dbReference type="GO" id="GO:0005546">
    <property type="term" value="F:phosphatidylinositol-4,5-bisphosphate binding"/>
    <property type="evidence" value="ECO:0007669"/>
    <property type="project" value="InterPro"/>
</dbReference>
<keyword evidence="7" id="KW-1185">Reference proteome</keyword>
<dbReference type="GO" id="GO:0006887">
    <property type="term" value="P:exocytosis"/>
    <property type="evidence" value="ECO:0007669"/>
    <property type="project" value="UniProtKB-KW"/>
</dbReference>
<name>V4MBV5_EUTSA</name>
<feature type="compositionally biased region" description="Acidic residues" evidence="4">
    <location>
        <begin position="149"/>
        <end position="164"/>
    </location>
</feature>
<dbReference type="PANTHER" id="PTHR12542:SF26">
    <property type="entry name" value="EXOCYST SUBUNIT EXO70 FAMILY PROTEIN"/>
    <property type="match status" value="1"/>
</dbReference>
<accession>V4MBV5</accession>
<keyword evidence="3" id="KW-0653">Protein transport</keyword>
<dbReference type="Gene3D" id="1.20.1280.170">
    <property type="entry name" value="Exocyst complex component Exo70"/>
    <property type="match status" value="1"/>
</dbReference>
<evidence type="ECO:0000313" key="7">
    <source>
        <dbReference type="Proteomes" id="UP000030689"/>
    </source>
</evidence>
<dbReference type="OMA" id="CKIDSKA"/>
<feature type="compositionally biased region" description="Low complexity" evidence="4">
    <location>
        <begin position="137"/>
        <end position="148"/>
    </location>
</feature>
<comment type="function">
    <text evidence="3">Component of the exocyst complex.</text>
</comment>
<dbReference type="STRING" id="72664.V4MBV5"/>
<dbReference type="AlphaFoldDB" id="V4MBV5"/>
<feature type="domain" description="Exocyst complex subunit Exo70 C-terminal" evidence="5">
    <location>
        <begin position="245"/>
        <end position="609"/>
    </location>
</feature>
<dbReference type="Gramene" id="ESQ52617">
    <property type="protein sequence ID" value="ESQ52617"/>
    <property type="gene ID" value="EUTSA_v10017849mg"/>
</dbReference>
<dbReference type="EMBL" id="KI517385">
    <property type="protein sequence ID" value="ESQ52617.1"/>
    <property type="molecule type" value="Genomic_DNA"/>
</dbReference>
<gene>
    <name evidence="6" type="ORF">EUTSA_v10017849mg</name>
</gene>
<dbReference type="eggNOG" id="KOG2344">
    <property type="taxonomic scope" value="Eukaryota"/>
</dbReference>